<feature type="repeat" description="ANK" evidence="4">
    <location>
        <begin position="480"/>
        <end position="512"/>
    </location>
</feature>
<dbReference type="SUPFAM" id="SSF48403">
    <property type="entry name" value="Ankyrin repeat"/>
    <property type="match status" value="1"/>
</dbReference>
<feature type="compositionally biased region" description="Polar residues" evidence="5">
    <location>
        <begin position="10"/>
        <end position="23"/>
    </location>
</feature>
<protein>
    <submittedName>
        <fullName evidence="7">Ankyrin-1</fullName>
    </submittedName>
</protein>
<dbReference type="InterPro" id="IPR036770">
    <property type="entry name" value="Ankyrin_rpt-contain_sf"/>
</dbReference>
<feature type="repeat" description="ANK" evidence="4">
    <location>
        <begin position="597"/>
        <end position="617"/>
    </location>
</feature>
<comment type="caution">
    <text evidence="7">The sequence shown here is derived from an EMBL/GenBank/DDBJ whole genome shotgun (WGS) entry which is preliminary data.</text>
</comment>
<dbReference type="SUPFAM" id="SSF48726">
    <property type="entry name" value="Immunoglobulin"/>
    <property type="match status" value="1"/>
</dbReference>
<proteinExistence type="inferred from homology"/>
<dbReference type="Pfam" id="PF12796">
    <property type="entry name" value="Ank_2"/>
    <property type="match status" value="1"/>
</dbReference>
<dbReference type="PROSITE" id="PS50297">
    <property type="entry name" value="ANK_REP_REGION"/>
    <property type="match status" value="3"/>
</dbReference>
<dbReference type="Gene3D" id="1.10.533.10">
    <property type="entry name" value="Death Domain, Fas"/>
    <property type="match status" value="1"/>
</dbReference>
<evidence type="ECO:0000259" key="6">
    <source>
        <dbReference type="PROSITE" id="PS50835"/>
    </source>
</evidence>
<evidence type="ECO:0000256" key="2">
    <source>
        <dbReference type="ARBA" id="ARBA00022737"/>
    </source>
</evidence>
<evidence type="ECO:0000313" key="7">
    <source>
        <dbReference type="EMBL" id="CAI8041244.1"/>
    </source>
</evidence>
<feature type="region of interest" description="Disordered" evidence="5">
    <location>
        <begin position="156"/>
        <end position="178"/>
    </location>
</feature>
<evidence type="ECO:0000256" key="1">
    <source>
        <dbReference type="ARBA" id="ARBA00005949"/>
    </source>
</evidence>
<dbReference type="SMART" id="SM00248">
    <property type="entry name" value="ANK"/>
    <property type="match status" value="4"/>
</dbReference>
<feature type="repeat" description="ANK" evidence="4">
    <location>
        <begin position="514"/>
        <end position="540"/>
    </location>
</feature>
<dbReference type="InterPro" id="IPR002110">
    <property type="entry name" value="Ankyrin_rpt"/>
</dbReference>
<name>A0AA35X233_GEOBA</name>
<dbReference type="PROSITE" id="PS50835">
    <property type="entry name" value="IG_LIKE"/>
    <property type="match status" value="1"/>
</dbReference>
<dbReference type="Proteomes" id="UP001174909">
    <property type="component" value="Unassembled WGS sequence"/>
</dbReference>
<keyword evidence="3 4" id="KW-0040">ANK repeat</keyword>
<dbReference type="Pfam" id="PF13927">
    <property type="entry name" value="Ig_3"/>
    <property type="match status" value="1"/>
</dbReference>
<feature type="region of interest" description="Disordered" evidence="5">
    <location>
        <begin position="1"/>
        <end position="24"/>
    </location>
</feature>
<keyword evidence="8" id="KW-1185">Reference proteome</keyword>
<dbReference type="SUPFAM" id="SSF47986">
    <property type="entry name" value="DEATH domain"/>
    <property type="match status" value="1"/>
</dbReference>
<evidence type="ECO:0000313" key="8">
    <source>
        <dbReference type="Proteomes" id="UP001174909"/>
    </source>
</evidence>
<dbReference type="InterPro" id="IPR011029">
    <property type="entry name" value="DEATH-like_dom_sf"/>
</dbReference>
<dbReference type="AlphaFoldDB" id="A0AA35X233"/>
<comment type="similarity">
    <text evidence="1">Belongs to the ankyrin SOCS box (ASB) family.</text>
</comment>
<feature type="compositionally biased region" description="Gly residues" evidence="5">
    <location>
        <begin position="344"/>
        <end position="354"/>
    </location>
</feature>
<dbReference type="GO" id="GO:0045732">
    <property type="term" value="P:positive regulation of protein catabolic process"/>
    <property type="evidence" value="ECO:0007669"/>
    <property type="project" value="TreeGrafter"/>
</dbReference>
<dbReference type="InterPro" id="IPR051573">
    <property type="entry name" value="Ankyrin-SOCS_box_domain"/>
</dbReference>
<dbReference type="InterPro" id="IPR036179">
    <property type="entry name" value="Ig-like_dom_sf"/>
</dbReference>
<dbReference type="PANTHER" id="PTHR24136">
    <property type="entry name" value="SOWAH (DROSOPHILA) HOMOLOG"/>
    <property type="match status" value="1"/>
</dbReference>
<feature type="region of interest" description="Disordered" evidence="5">
    <location>
        <begin position="333"/>
        <end position="354"/>
    </location>
</feature>
<feature type="region of interest" description="Disordered" evidence="5">
    <location>
        <begin position="204"/>
        <end position="223"/>
    </location>
</feature>
<feature type="domain" description="Ig-like" evidence="6">
    <location>
        <begin position="15"/>
        <end position="122"/>
    </location>
</feature>
<evidence type="ECO:0000256" key="3">
    <source>
        <dbReference type="ARBA" id="ARBA00023043"/>
    </source>
</evidence>
<organism evidence="7 8">
    <name type="scientific">Geodia barretti</name>
    <name type="common">Barrett's horny sponge</name>
    <dbReference type="NCBI Taxonomy" id="519541"/>
    <lineage>
        <taxon>Eukaryota</taxon>
        <taxon>Metazoa</taxon>
        <taxon>Porifera</taxon>
        <taxon>Demospongiae</taxon>
        <taxon>Heteroscleromorpha</taxon>
        <taxon>Tetractinellida</taxon>
        <taxon>Astrophorina</taxon>
        <taxon>Geodiidae</taxon>
        <taxon>Geodia</taxon>
    </lineage>
</organism>
<evidence type="ECO:0000256" key="5">
    <source>
        <dbReference type="SAM" id="MobiDB-lite"/>
    </source>
</evidence>
<dbReference type="PANTHER" id="PTHR24136:SF15">
    <property type="entry name" value="ANK_REP_REGION DOMAIN-CONTAINING PROTEIN"/>
    <property type="match status" value="1"/>
</dbReference>
<dbReference type="Gene3D" id="2.60.40.10">
    <property type="entry name" value="Immunoglobulins"/>
    <property type="match status" value="2"/>
</dbReference>
<gene>
    <name evidence="7" type="ORF">GBAR_LOCUS22937</name>
</gene>
<evidence type="ECO:0000256" key="4">
    <source>
        <dbReference type="PROSITE-ProRule" id="PRU00023"/>
    </source>
</evidence>
<dbReference type="InterPro" id="IPR003599">
    <property type="entry name" value="Ig_sub"/>
</dbReference>
<dbReference type="SMART" id="SM00409">
    <property type="entry name" value="IG"/>
    <property type="match status" value="2"/>
</dbReference>
<reference evidence="7" key="1">
    <citation type="submission" date="2023-03" db="EMBL/GenBank/DDBJ databases">
        <authorList>
            <person name="Steffen K."/>
            <person name="Cardenas P."/>
        </authorList>
    </citation>
    <scope>NUCLEOTIDE SEQUENCE</scope>
</reference>
<dbReference type="Pfam" id="PF00023">
    <property type="entry name" value="Ank"/>
    <property type="match status" value="1"/>
</dbReference>
<sequence>MLRKFLRGGSRSSPPKITGQPQSVYDAVPGSSVCLLVLTDPKQSLSEQMQFQWHHCPFAVTKTDTTARNSWSPVESGGKDRITGINSSTLLLSEVRQSDRGSYRCQITNSSGTTLSRPATITIVSPPQIEAHPRDVVDVVTGTSATFSVNVVSAAGEEVRSGGEGEEGGGGRERVGSGTREDLQIMWEVLKTNSQLPAAMNEDIVNSGENGSESPGPETPHQRIFRQHHPDLRQYLNTSSILPYLSRHSLVTSDQLEELTLPVLTNTRKVDLLLSWLPRSTVDFLEKFVICLNEANDHLAHAELAGKLQTAMAESMRRGSEVIEASFPVSPVATLSPAPSSSDSGGGETVGGGGRWEEVREKEGRVEGATTANLQLLHVDKEQEGRYRCRVEYKGCTVFSQSASLSVLEDGEIVRRLLGHCRETEEGVADAAVDRFLEEHGNSSRLAKKALVAVLDSTSDPTSLLQSFTNRQVPVNFLHNGMYPLHYACVKGHWRAVQHLITCGASKTALTQQDGRNALHLVSMRGDNNSLQFLIHTGADQLINIQDKYGKTPLHLACEAAGKIAPGKHISQDMRDIKTVIQNLLKTKSSLRAQDKNGQTPLHLAARAGHPWVVEVFSSAISEGWTTGTTTVIPASTLPPR</sequence>
<dbReference type="Gene3D" id="1.25.40.20">
    <property type="entry name" value="Ankyrin repeat-containing domain"/>
    <property type="match status" value="1"/>
</dbReference>
<accession>A0AA35X233</accession>
<dbReference type="InterPro" id="IPR007110">
    <property type="entry name" value="Ig-like_dom"/>
</dbReference>
<dbReference type="PROSITE" id="PS50088">
    <property type="entry name" value="ANK_REPEAT"/>
    <property type="match status" value="3"/>
</dbReference>
<dbReference type="GO" id="GO:0016567">
    <property type="term" value="P:protein ubiquitination"/>
    <property type="evidence" value="ECO:0007669"/>
    <property type="project" value="TreeGrafter"/>
</dbReference>
<feature type="compositionally biased region" description="Basic and acidic residues" evidence="5">
    <location>
        <begin position="157"/>
        <end position="178"/>
    </location>
</feature>
<dbReference type="CDD" id="cd01671">
    <property type="entry name" value="CARD"/>
    <property type="match status" value="1"/>
</dbReference>
<dbReference type="EMBL" id="CASHTH010003176">
    <property type="protein sequence ID" value="CAI8041244.1"/>
    <property type="molecule type" value="Genomic_DNA"/>
</dbReference>
<dbReference type="InterPro" id="IPR013783">
    <property type="entry name" value="Ig-like_fold"/>
</dbReference>
<keyword evidence="2" id="KW-0677">Repeat</keyword>